<feature type="region of interest" description="Disordered" evidence="2">
    <location>
        <begin position="1"/>
        <end position="45"/>
    </location>
</feature>
<dbReference type="InterPro" id="IPR027417">
    <property type="entry name" value="P-loop_NTPase"/>
</dbReference>
<dbReference type="Pfam" id="PF00271">
    <property type="entry name" value="Helicase_C"/>
    <property type="match status" value="1"/>
</dbReference>
<dbReference type="Gene3D" id="3.40.50.300">
    <property type="entry name" value="P-loop containing nucleotide triphosphate hydrolases"/>
    <property type="match status" value="1"/>
</dbReference>
<accession>A0A2A2JZB1</accession>
<dbReference type="InterPro" id="IPR014001">
    <property type="entry name" value="Helicase_ATP-bd"/>
</dbReference>
<feature type="compositionally biased region" description="Low complexity" evidence="2">
    <location>
        <begin position="33"/>
        <end position="43"/>
    </location>
</feature>
<dbReference type="GO" id="GO:0016787">
    <property type="term" value="F:hydrolase activity"/>
    <property type="evidence" value="ECO:0007669"/>
    <property type="project" value="UniProtKB-KW"/>
</dbReference>
<feature type="domain" description="Helicase ATP-binding" evidence="3">
    <location>
        <begin position="237"/>
        <end position="397"/>
    </location>
</feature>
<dbReference type="InterPro" id="IPR001650">
    <property type="entry name" value="Helicase_C-like"/>
</dbReference>
<feature type="compositionally biased region" description="Acidic residues" evidence="2">
    <location>
        <begin position="735"/>
        <end position="747"/>
    </location>
</feature>
<reference evidence="5 6" key="1">
    <citation type="journal article" date="2017" name="Curr. Biol.">
        <title>Genome architecture and evolution of a unichromosomal asexual nematode.</title>
        <authorList>
            <person name="Fradin H."/>
            <person name="Zegar C."/>
            <person name="Gutwein M."/>
            <person name="Lucas J."/>
            <person name="Kovtun M."/>
            <person name="Corcoran D."/>
            <person name="Baugh L.R."/>
            <person name="Kiontke K."/>
            <person name="Gunsalus K."/>
            <person name="Fitch D.H."/>
            <person name="Piano F."/>
        </authorList>
    </citation>
    <scope>NUCLEOTIDE SEQUENCE [LARGE SCALE GENOMIC DNA]</scope>
    <source>
        <strain evidence="5">PF1309</strain>
    </source>
</reference>
<dbReference type="GO" id="GO:0043596">
    <property type="term" value="C:nuclear replication fork"/>
    <property type="evidence" value="ECO:0007669"/>
    <property type="project" value="TreeGrafter"/>
</dbReference>
<comment type="caution">
    <text evidence="5">The sequence shown here is derived from an EMBL/GenBank/DDBJ whole genome shotgun (WGS) entry which is preliminary data.</text>
</comment>
<evidence type="ECO:0000313" key="6">
    <source>
        <dbReference type="Proteomes" id="UP000218231"/>
    </source>
</evidence>
<feature type="compositionally biased region" description="Polar residues" evidence="2">
    <location>
        <begin position="997"/>
        <end position="1018"/>
    </location>
</feature>
<dbReference type="EMBL" id="LIAE01010006">
    <property type="protein sequence ID" value="PAV67035.1"/>
    <property type="molecule type" value="Genomic_DNA"/>
</dbReference>
<evidence type="ECO:0000259" key="4">
    <source>
        <dbReference type="PROSITE" id="PS51194"/>
    </source>
</evidence>
<feature type="region of interest" description="Disordered" evidence="2">
    <location>
        <begin position="962"/>
        <end position="1025"/>
    </location>
</feature>
<dbReference type="Pfam" id="PF00176">
    <property type="entry name" value="SNF2-rel_dom"/>
    <property type="match status" value="1"/>
</dbReference>
<protein>
    <recommendedName>
        <fullName evidence="7">SWI/SNF-related matrix-associated actin-dependent regulator of chromatin subfamily A-like protein 1</fullName>
    </recommendedName>
</protein>
<dbReference type="InterPro" id="IPR000330">
    <property type="entry name" value="SNF2_N"/>
</dbReference>
<dbReference type="GO" id="GO:0005524">
    <property type="term" value="F:ATP binding"/>
    <property type="evidence" value="ECO:0007669"/>
    <property type="project" value="InterPro"/>
</dbReference>
<feature type="compositionally biased region" description="Low complexity" evidence="2">
    <location>
        <begin position="962"/>
        <end position="986"/>
    </location>
</feature>
<organism evidence="5 6">
    <name type="scientific">Diploscapter pachys</name>
    <dbReference type="NCBI Taxonomy" id="2018661"/>
    <lineage>
        <taxon>Eukaryota</taxon>
        <taxon>Metazoa</taxon>
        <taxon>Ecdysozoa</taxon>
        <taxon>Nematoda</taxon>
        <taxon>Chromadorea</taxon>
        <taxon>Rhabditida</taxon>
        <taxon>Rhabditina</taxon>
        <taxon>Rhabditomorpha</taxon>
        <taxon>Rhabditoidea</taxon>
        <taxon>Rhabditidae</taxon>
        <taxon>Diploscapter</taxon>
    </lineage>
</organism>
<dbReference type="GO" id="GO:0031297">
    <property type="term" value="P:replication fork processing"/>
    <property type="evidence" value="ECO:0007669"/>
    <property type="project" value="TreeGrafter"/>
</dbReference>
<name>A0A2A2JZB1_9BILA</name>
<dbReference type="InterPro" id="IPR038718">
    <property type="entry name" value="SNF2-like_sf"/>
</dbReference>
<feature type="compositionally biased region" description="Polar residues" evidence="2">
    <location>
        <begin position="709"/>
        <end position="728"/>
    </location>
</feature>
<dbReference type="CDD" id="cd18793">
    <property type="entry name" value="SF2_C_SNF"/>
    <property type="match status" value="1"/>
</dbReference>
<dbReference type="SUPFAM" id="SSF52540">
    <property type="entry name" value="P-loop containing nucleoside triphosphate hydrolases"/>
    <property type="match status" value="2"/>
</dbReference>
<evidence type="ECO:0008006" key="7">
    <source>
        <dbReference type="Google" id="ProtNLM"/>
    </source>
</evidence>
<keyword evidence="1" id="KW-0378">Hydrolase</keyword>
<dbReference type="Gene3D" id="3.40.50.10810">
    <property type="entry name" value="Tandem AAA-ATPase domain"/>
    <property type="match status" value="1"/>
</dbReference>
<dbReference type="InterPro" id="IPR049730">
    <property type="entry name" value="SNF2/RAD54-like_C"/>
</dbReference>
<proteinExistence type="predicted"/>
<dbReference type="PROSITE" id="PS51192">
    <property type="entry name" value="HELICASE_ATP_BIND_1"/>
    <property type="match status" value="1"/>
</dbReference>
<evidence type="ECO:0000256" key="1">
    <source>
        <dbReference type="ARBA" id="ARBA00022801"/>
    </source>
</evidence>
<feature type="compositionally biased region" description="Low complexity" evidence="2">
    <location>
        <begin position="12"/>
        <end position="23"/>
    </location>
</feature>
<evidence type="ECO:0000313" key="5">
    <source>
        <dbReference type="EMBL" id="PAV67035.1"/>
    </source>
</evidence>
<evidence type="ECO:0000259" key="3">
    <source>
        <dbReference type="PROSITE" id="PS51192"/>
    </source>
</evidence>
<sequence length="1053" mass="117966">MPLTEEQRAQVEANRQRALQRRAAAQERDRVQAEAASAQQQRQPLPMVRASLPTPNQALNPQLNGGSYFVRAQSQAKLMDAARTAQTRATASSHWNMVIFQPQPSTSTAFNIRSVQADPNSFPVQKIKINLELVPPNRLKINMTPYHSIVVTIAKSMPSASLSADGKRYSILIPEAEQFVKALRECKQLQVTIEQPPKEVLNMIANFEVQQVPTDLVEVVNPNVLEQLFPYQKSGVRFILERRGRVMIADEMGLGKSIQALVAARAYKSEWPLLIICPSSVKAAWRNQLNKFYPNIRRITNLEKSSDPLPLERTSNTVIIASYDLMAMENRLNDLVHAAYQVVIFDESHNLKEIKTKRTKAAIRVAAVAKRVLLLSGTPALSRPAELYSQIYLIDSKLFPNFFNFAERYCAGKQGKFCYEAKGCTNSDELKAILLRRVMIRRLKADVLKELPPKRREVIYLSGKSIDDRIKKLQRFRQEFERLDFSRFKPGANGQPDNENLVQYYRETGIAKATAVVQHITEHVFCDGELDKKVLIFAHHQVVMDTIQAAIAKASLRWIRIDGSTPQHLRGEYCDEFQNDSAVKVALLSISAAGVGITLTAASVVIFAELHWNPGHLVQAEDRAHRVGQQDSVYVQYLLAKNTADDVIWRMVQSKLDILGQVNLSSDTFRTADKTIKNVGTSQGQKSDIRRYMSLEGTTDDGTPLKPVQPSTSSSSKIEVGSTNNKRPQSPEVLTIDEDQEEDDDFDKEEMAIVRKRSAEDTEGDQNDDDWHLEPIIKKAHSDETQDDQDDCDWLLLTGVVFAVQCYTSDSVGVVCNGKYCVESLTHSASDGCKDHVYQIPWIGSLFQTHGFRALCSRSECFCMENFCNDGTLHEGIPKGKVGFRCFEGKNSTKTVACPQGVYSCYLSTNDQHREFACGPAGVISNLSECWTSSSNCFCNQSSCNRPLDVDFFQSPLIVSTPTSTSSEVPTMTTTTPNSETTSKSNDSPIKRPKFKTNLQRENLQQEFSTKPSKSSSDAGPYEQDENNHFKGIKLILYASAVMTNLLTYLCTI</sequence>
<dbReference type="SMART" id="SM00490">
    <property type="entry name" value="HELICc"/>
    <property type="match status" value="1"/>
</dbReference>
<evidence type="ECO:0000256" key="2">
    <source>
        <dbReference type="SAM" id="MobiDB-lite"/>
    </source>
</evidence>
<dbReference type="PROSITE" id="PS51194">
    <property type="entry name" value="HELICASE_CTER"/>
    <property type="match status" value="1"/>
</dbReference>
<feature type="region of interest" description="Disordered" evidence="2">
    <location>
        <begin position="695"/>
        <end position="747"/>
    </location>
</feature>
<keyword evidence="6" id="KW-1185">Reference proteome</keyword>
<dbReference type="OrthoDB" id="2801544at2759"/>
<dbReference type="GO" id="GO:0006281">
    <property type="term" value="P:DNA repair"/>
    <property type="evidence" value="ECO:0007669"/>
    <property type="project" value="TreeGrafter"/>
</dbReference>
<dbReference type="PANTHER" id="PTHR45766">
    <property type="entry name" value="DNA ANNEALING HELICASE AND ENDONUCLEASE ZRANB3 FAMILY MEMBER"/>
    <property type="match status" value="1"/>
</dbReference>
<dbReference type="STRING" id="2018661.A0A2A2JZB1"/>
<dbReference type="CDD" id="cd18010">
    <property type="entry name" value="DEXHc_HARP_SMARCAL1"/>
    <property type="match status" value="1"/>
</dbReference>
<dbReference type="AlphaFoldDB" id="A0A2A2JZB1"/>
<dbReference type="PANTHER" id="PTHR45766:SF6">
    <property type="entry name" value="SWI_SNF-RELATED MATRIX-ASSOCIATED ACTIN-DEPENDENT REGULATOR OF CHROMATIN SUBFAMILY A-LIKE PROTEIN 1"/>
    <property type="match status" value="1"/>
</dbReference>
<dbReference type="SMART" id="SM00487">
    <property type="entry name" value="DEXDc"/>
    <property type="match status" value="1"/>
</dbReference>
<dbReference type="Proteomes" id="UP000218231">
    <property type="component" value="Unassembled WGS sequence"/>
</dbReference>
<gene>
    <name evidence="5" type="ORF">WR25_18381</name>
</gene>
<feature type="domain" description="Helicase C-terminal" evidence="4">
    <location>
        <begin position="518"/>
        <end position="677"/>
    </location>
</feature>